<accession>A0ABX0DGP4</accession>
<dbReference type="EMBL" id="JAAKZI010000010">
    <property type="protein sequence ID" value="NGN83387.1"/>
    <property type="molecule type" value="Genomic_DNA"/>
</dbReference>
<comment type="caution">
    <text evidence="1">The sequence shown here is derived from an EMBL/GenBank/DDBJ whole genome shotgun (WGS) entry which is preliminary data.</text>
</comment>
<evidence type="ECO:0000313" key="2">
    <source>
        <dbReference type="Proteomes" id="UP000479226"/>
    </source>
</evidence>
<sequence>MHDAAETDDTLVQGDLNKLIGTALGVAGDQLEAHGAFVPVGLVVDNGGSISLVAVAPNSVEGDGEEELNADAMIADLFQALSQQKGQNRAAAVVCDIHLPDDATDAIHVMAEHSSGVAVSAVRPYRQTPDGWEFAEPFLEPGDGQIWA</sequence>
<keyword evidence="2" id="KW-1185">Reference proteome</keyword>
<dbReference type="RefSeq" id="WP_165181482.1">
    <property type="nucleotide sequence ID" value="NZ_JAAKZI010000010.1"/>
</dbReference>
<gene>
    <name evidence="1" type="ORF">G6N77_07930</name>
</gene>
<evidence type="ECO:0000313" key="1">
    <source>
        <dbReference type="EMBL" id="NGN83387.1"/>
    </source>
</evidence>
<protein>
    <submittedName>
        <fullName evidence="1">Uncharacterized protein</fullName>
    </submittedName>
</protein>
<dbReference type="Proteomes" id="UP000479226">
    <property type="component" value="Unassembled WGS sequence"/>
</dbReference>
<name>A0ABX0DGP4_9MICC</name>
<organism evidence="1 2">
    <name type="scientific">Arthrobacter silviterrae</name>
    <dbReference type="NCBI Taxonomy" id="2026658"/>
    <lineage>
        <taxon>Bacteria</taxon>
        <taxon>Bacillati</taxon>
        <taxon>Actinomycetota</taxon>
        <taxon>Actinomycetes</taxon>
        <taxon>Micrococcales</taxon>
        <taxon>Micrococcaceae</taxon>
        <taxon>Arthrobacter</taxon>
    </lineage>
</organism>
<proteinExistence type="predicted"/>
<reference evidence="1 2" key="1">
    <citation type="submission" date="2020-02" db="EMBL/GenBank/DDBJ databases">
        <title>Genome sequence of the type strain DSM 27180 of Arthrobacter silviterrae.</title>
        <authorList>
            <person name="Gao J."/>
            <person name="Sun J."/>
        </authorList>
    </citation>
    <scope>NUCLEOTIDE SEQUENCE [LARGE SCALE GENOMIC DNA]</scope>
    <source>
        <strain evidence="1 2">DSM 27180</strain>
    </source>
</reference>